<keyword evidence="4 7" id="KW-0812">Transmembrane</keyword>
<keyword evidence="5 7" id="KW-1133">Transmembrane helix</keyword>
<evidence type="ECO:0000313" key="9">
    <source>
        <dbReference type="EMBL" id="MDX8305497.1"/>
    </source>
</evidence>
<dbReference type="GO" id="GO:0005886">
    <property type="term" value="C:plasma membrane"/>
    <property type="evidence" value="ECO:0007669"/>
    <property type="project" value="UniProtKB-SubCell"/>
</dbReference>
<dbReference type="Gene3D" id="1.10.3720.10">
    <property type="entry name" value="MetI-like"/>
    <property type="match status" value="1"/>
</dbReference>
<keyword evidence="11" id="KW-1185">Reference proteome</keyword>
<accession>A0AAW9FPI5</accession>
<dbReference type="InterPro" id="IPR045621">
    <property type="entry name" value="BPD_transp_1_N"/>
</dbReference>
<proteinExistence type="inferred from homology"/>
<dbReference type="AlphaFoldDB" id="A0AAW9FPI5"/>
<feature type="transmembrane region" description="Helical" evidence="7">
    <location>
        <begin position="272"/>
        <end position="298"/>
    </location>
</feature>
<feature type="transmembrane region" description="Helical" evidence="7">
    <location>
        <begin position="98"/>
        <end position="119"/>
    </location>
</feature>
<keyword evidence="2 7" id="KW-0813">Transport</keyword>
<comment type="subcellular location">
    <subcellularLocation>
        <location evidence="1 7">Cell membrane</location>
        <topology evidence="1 7">Multi-pass membrane protein</topology>
    </subcellularLocation>
</comment>
<dbReference type="SUPFAM" id="SSF161098">
    <property type="entry name" value="MetI-like"/>
    <property type="match status" value="1"/>
</dbReference>
<feature type="transmembrane region" description="Helical" evidence="7">
    <location>
        <begin position="212"/>
        <end position="236"/>
    </location>
</feature>
<feature type="transmembrane region" description="Helical" evidence="7">
    <location>
        <begin position="9"/>
        <end position="30"/>
    </location>
</feature>
<evidence type="ECO:0000256" key="4">
    <source>
        <dbReference type="ARBA" id="ARBA00022692"/>
    </source>
</evidence>
<gene>
    <name evidence="9" type="ORF">RMR22_24985</name>
    <name evidence="10" type="ORF">RMS29_26565</name>
</gene>
<evidence type="ECO:0000313" key="10">
    <source>
        <dbReference type="EMBL" id="MDX8332767.1"/>
    </source>
</evidence>
<keyword evidence="6 7" id="KW-0472">Membrane</keyword>
<dbReference type="Pfam" id="PF19300">
    <property type="entry name" value="BPD_transp_1_N"/>
    <property type="match status" value="1"/>
</dbReference>
<dbReference type="CDD" id="cd06261">
    <property type="entry name" value="TM_PBP2"/>
    <property type="match status" value="1"/>
</dbReference>
<dbReference type="PANTHER" id="PTHR43163:SF6">
    <property type="entry name" value="DIPEPTIDE TRANSPORT SYSTEM PERMEASE PROTEIN DPPB-RELATED"/>
    <property type="match status" value="1"/>
</dbReference>
<dbReference type="InterPro" id="IPR035906">
    <property type="entry name" value="MetI-like_sf"/>
</dbReference>
<evidence type="ECO:0000256" key="3">
    <source>
        <dbReference type="ARBA" id="ARBA00022475"/>
    </source>
</evidence>
<sequence length="306" mass="33020">MRSRFMNRLIFSILVMLGVSAITFLLMFLAGDPAALLASEDATAAEIEQIRQTYGFDRPIVVQYLDWLWHAIRGDLGVSYQSQRPALELVLQALPNTLLLIFCALALSASIGVIVGVLAATFRGSKFDRCVIMGSVFVQSLPSFWLGIVMILIFSATLRLLPTSGFRGPTYLILPAVTLATFQVGTFARIVRSSMLEVLDSDFVRTARAKGASAASVVFGHALPNAALPIITVIGLELGGLYGGAVVTETVFSWPGVNTLALSAITSRDMPVIQAFVLIVGILVVITNLVIDMLYVILDPRTRGAR</sequence>
<evidence type="ECO:0000256" key="6">
    <source>
        <dbReference type="ARBA" id="ARBA00023136"/>
    </source>
</evidence>
<evidence type="ECO:0000256" key="7">
    <source>
        <dbReference type="RuleBase" id="RU363032"/>
    </source>
</evidence>
<evidence type="ECO:0000259" key="8">
    <source>
        <dbReference type="PROSITE" id="PS50928"/>
    </source>
</evidence>
<dbReference type="EMBL" id="JAVRAF010000020">
    <property type="protein sequence ID" value="MDX8305497.1"/>
    <property type="molecule type" value="Genomic_DNA"/>
</dbReference>
<feature type="domain" description="ABC transmembrane type-1" evidence="8">
    <location>
        <begin position="94"/>
        <end position="295"/>
    </location>
</feature>
<organism evidence="9">
    <name type="scientific">Agrobacterium rosae</name>
    <dbReference type="NCBI Taxonomy" id="1972867"/>
    <lineage>
        <taxon>Bacteria</taxon>
        <taxon>Pseudomonadati</taxon>
        <taxon>Pseudomonadota</taxon>
        <taxon>Alphaproteobacteria</taxon>
        <taxon>Hyphomicrobiales</taxon>
        <taxon>Rhizobiaceae</taxon>
        <taxon>Rhizobium/Agrobacterium group</taxon>
        <taxon>Agrobacterium</taxon>
    </lineage>
</organism>
<evidence type="ECO:0000256" key="5">
    <source>
        <dbReference type="ARBA" id="ARBA00022989"/>
    </source>
</evidence>
<dbReference type="PROSITE" id="PS50928">
    <property type="entry name" value="ABC_TM1"/>
    <property type="match status" value="1"/>
</dbReference>
<feature type="transmembrane region" description="Helical" evidence="7">
    <location>
        <begin position="131"/>
        <end position="158"/>
    </location>
</feature>
<dbReference type="InterPro" id="IPR000515">
    <property type="entry name" value="MetI-like"/>
</dbReference>
<evidence type="ECO:0000256" key="2">
    <source>
        <dbReference type="ARBA" id="ARBA00022448"/>
    </source>
</evidence>
<evidence type="ECO:0000313" key="11">
    <source>
        <dbReference type="Proteomes" id="UP001277561"/>
    </source>
</evidence>
<reference evidence="9 11" key="1">
    <citation type="journal article" date="2023" name="Phytobiomes J">
        <title>Deciphering the key players within the bacterial microbiota associated with aerial crown gall tumors on rhododendron: Insights into the gallobiome.</title>
        <authorList>
            <person name="Kuzmanovic N."/>
            <person name="Nesme J."/>
            <person name="Wolf J."/>
            <person name="Neumann-Schaal M."/>
            <person name="Petersen J."/>
            <person name="Fernandez-Gnecco G."/>
            <person name="Sproeer C."/>
            <person name="Bunk B."/>
            <person name="Overmann J."/>
            <person name="Sorensen S.J."/>
            <person name="Idczak E."/>
            <person name="Smalla K."/>
        </authorList>
    </citation>
    <scope>NUCLEOTIDE SEQUENCE</scope>
    <source>
        <strain evidence="9">Rho-11.1</strain>
        <strain evidence="11">rho-14.1</strain>
        <strain evidence="10">Rho-14.1</strain>
    </source>
</reference>
<dbReference type="PANTHER" id="PTHR43163">
    <property type="entry name" value="DIPEPTIDE TRANSPORT SYSTEM PERMEASE PROTEIN DPPB-RELATED"/>
    <property type="match status" value="1"/>
</dbReference>
<feature type="transmembrane region" description="Helical" evidence="7">
    <location>
        <begin position="170"/>
        <end position="191"/>
    </location>
</feature>
<name>A0AAW9FPI5_9HYPH</name>
<evidence type="ECO:0000256" key="1">
    <source>
        <dbReference type="ARBA" id="ARBA00004651"/>
    </source>
</evidence>
<dbReference type="GO" id="GO:0071916">
    <property type="term" value="F:dipeptide transmembrane transporter activity"/>
    <property type="evidence" value="ECO:0007669"/>
    <property type="project" value="TreeGrafter"/>
</dbReference>
<comment type="caution">
    <text evidence="9">The sequence shown here is derived from an EMBL/GenBank/DDBJ whole genome shotgun (WGS) entry which is preliminary data.</text>
</comment>
<dbReference type="Proteomes" id="UP001277561">
    <property type="component" value="Unassembled WGS sequence"/>
</dbReference>
<protein>
    <submittedName>
        <fullName evidence="9">ABC transporter permease</fullName>
    </submittedName>
</protein>
<keyword evidence="3" id="KW-1003">Cell membrane</keyword>
<dbReference type="Pfam" id="PF00528">
    <property type="entry name" value="BPD_transp_1"/>
    <property type="match status" value="1"/>
</dbReference>
<dbReference type="RefSeq" id="WP_265615119.1">
    <property type="nucleotide sequence ID" value="NZ_CP133554.1"/>
</dbReference>
<dbReference type="EMBL" id="JAVRAD010000023">
    <property type="protein sequence ID" value="MDX8332767.1"/>
    <property type="molecule type" value="Genomic_DNA"/>
</dbReference>
<comment type="similarity">
    <text evidence="7">Belongs to the binding-protein-dependent transport system permease family.</text>
</comment>